<evidence type="ECO:0000313" key="5">
    <source>
        <dbReference type="EMBL" id="SKA64614.1"/>
    </source>
</evidence>
<sequence>MISANSVIKRFGDIVSVNNISLDIKDGRVFGLIGTNGAGKSTFLRMAAGVYKPDYGEIYIDNEPVFENPDIKKKIFYISDEQFFYPNATGMYMAEYYKNYYPNFSMEKFVELLQDFGLDGERRIRTFSKGMKKQMSVILAMSANTEYIFMDETFDGLDPVMRQAVKSIIASNMTERKLTVIIASHNLRELEDVCDDIGLMHKGGILLSDELDSLKLRTHKCQIVLREEDENRLSLNTVLKNVGLELMNINERGRLKTITVRGDRDEIENTLLNLNPQFMEMIPLTLEEIFISETEVVGYEFKNLIY</sequence>
<keyword evidence="3 5" id="KW-0067">ATP-binding</keyword>
<keyword evidence="1" id="KW-0813">Transport</keyword>
<dbReference type="GO" id="GO:0016887">
    <property type="term" value="F:ATP hydrolysis activity"/>
    <property type="evidence" value="ECO:0007669"/>
    <property type="project" value="InterPro"/>
</dbReference>
<accession>A0A1T4VI48</accession>
<feature type="domain" description="ABC transporter" evidence="4">
    <location>
        <begin position="2"/>
        <end position="227"/>
    </location>
</feature>
<dbReference type="InterPro" id="IPR027417">
    <property type="entry name" value="P-loop_NTPase"/>
</dbReference>
<evidence type="ECO:0000256" key="3">
    <source>
        <dbReference type="ARBA" id="ARBA00022840"/>
    </source>
</evidence>
<dbReference type="OrthoDB" id="9804819at2"/>
<evidence type="ECO:0000256" key="1">
    <source>
        <dbReference type="ARBA" id="ARBA00022448"/>
    </source>
</evidence>
<dbReference type="RefSeq" id="WP_078765868.1">
    <property type="nucleotide sequence ID" value="NZ_FUXZ01000005.1"/>
</dbReference>
<evidence type="ECO:0000313" key="6">
    <source>
        <dbReference type="Proteomes" id="UP000190814"/>
    </source>
</evidence>
<dbReference type="PROSITE" id="PS50893">
    <property type="entry name" value="ABC_TRANSPORTER_2"/>
    <property type="match status" value="1"/>
</dbReference>
<dbReference type="Proteomes" id="UP000190814">
    <property type="component" value="Unassembled WGS sequence"/>
</dbReference>
<reference evidence="5 6" key="1">
    <citation type="submission" date="2017-02" db="EMBL/GenBank/DDBJ databases">
        <authorList>
            <person name="Peterson S.W."/>
        </authorList>
    </citation>
    <scope>NUCLEOTIDE SEQUENCE [LARGE SCALE GENOMIC DNA]</scope>
    <source>
        <strain evidence="5 6">ATCC 35992</strain>
    </source>
</reference>
<dbReference type="SMART" id="SM00382">
    <property type="entry name" value="AAA"/>
    <property type="match status" value="1"/>
</dbReference>
<dbReference type="Pfam" id="PF00005">
    <property type="entry name" value="ABC_tran"/>
    <property type="match status" value="1"/>
</dbReference>
<dbReference type="CDD" id="cd03230">
    <property type="entry name" value="ABC_DR_subfamily_A"/>
    <property type="match status" value="1"/>
</dbReference>
<dbReference type="AlphaFoldDB" id="A0A1T4VI48"/>
<dbReference type="PANTHER" id="PTHR42939">
    <property type="entry name" value="ABC TRANSPORTER ATP-BINDING PROTEIN ALBC-RELATED"/>
    <property type="match status" value="1"/>
</dbReference>
<gene>
    <name evidence="5" type="ORF">SAMN02745111_00995</name>
</gene>
<dbReference type="InterPro" id="IPR051782">
    <property type="entry name" value="ABC_Transporter_VariousFunc"/>
</dbReference>
<organism evidence="5 6">
    <name type="scientific">Eubacterium uniforme</name>
    <dbReference type="NCBI Taxonomy" id="39495"/>
    <lineage>
        <taxon>Bacteria</taxon>
        <taxon>Bacillati</taxon>
        <taxon>Bacillota</taxon>
        <taxon>Clostridia</taxon>
        <taxon>Eubacteriales</taxon>
        <taxon>Eubacteriaceae</taxon>
        <taxon>Eubacterium</taxon>
    </lineage>
</organism>
<dbReference type="Gene3D" id="3.40.50.300">
    <property type="entry name" value="P-loop containing nucleotide triphosphate hydrolases"/>
    <property type="match status" value="1"/>
</dbReference>
<dbReference type="PANTHER" id="PTHR42939:SF1">
    <property type="entry name" value="ABC TRANSPORTER ATP-BINDING PROTEIN ALBC-RELATED"/>
    <property type="match status" value="1"/>
</dbReference>
<keyword evidence="2" id="KW-0547">Nucleotide-binding</keyword>
<keyword evidence="6" id="KW-1185">Reference proteome</keyword>
<proteinExistence type="predicted"/>
<dbReference type="InterPro" id="IPR003439">
    <property type="entry name" value="ABC_transporter-like_ATP-bd"/>
</dbReference>
<dbReference type="STRING" id="39495.SAMN02745111_00995"/>
<dbReference type="EMBL" id="FUXZ01000005">
    <property type="protein sequence ID" value="SKA64614.1"/>
    <property type="molecule type" value="Genomic_DNA"/>
</dbReference>
<dbReference type="InterPro" id="IPR003593">
    <property type="entry name" value="AAA+_ATPase"/>
</dbReference>
<name>A0A1T4VI48_9FIRM</name>
<evidence type="ECO:0000259" key="4">
    <source>
        <dbReference type="PROSITE" id="PS50893"/>
    </source>
</evidence>
<evidence type="ECO:0000256" key="2">
    <source>
        <dbReference type="ARBA" id="ARBA00022741"/>
    </source>
</evidence>
<dbReference type="SUPFAM" id="SSF52540">
    <property type="entry name" value="P-loop containing nucleoside triphosphate hydrolases"/>
    <property type="match status" value="1"/>
</dbReference>
<protein>
    <submittedName>
        <fullName evidence="5">ABC-2 type transport system ATP-binding protein</fullName>
    </submittedName>
</protein>
<dbReference type="GO" id="GO:0005524">
    <property type="term" value="F:ATP binding"/>
    <property type="evidence" value="ECO:0007669"/>
    <property type="project" value="UniProtKB-KW"/>
</dbReference>